<gene>
    <name evidence="3" type="ORF">Ocin01_15939</name>
</gene>
<feature type="transmembrane region" description="Helical" evidence="1">
    <location>
        <begin position="68"/>
        <end position="94"/>
    </location>
</feature>
<name>A0A1D2MCV9_ORCCI</name>
<keyword evidence="1" id="KW-0472">Membrane</keyword>
<keyword evidence="1" id="KW-0812">Transmembrane</keyword>
<evidence type="ECO:0000313" key="4">
    <source>
        <dbReference type="Proteomes" id="UP000094527"/>
    </source>
</evidence>
<dbReference type="Proteomes" id="UP000094527">
    <property type="component" value="Unassembled WGS sequence"/>
</dbReference>
<proteinExistence type="predicted"/>
<feature type="signal peptide" evidence="2">
    <location>
        <begin position="1"/>
        <end position="21"/>
    </location>
</feature>
<feature type="transmembrane region" description="Helical" evidence="1">
    <location>
        <begin position="38"/>
        <end position="56"/>
    </location>
</feature>
<reference evidence="3 4" key="1">
    <citation type="journal article" date="2016" name="Genome Biol. Evol.">
        <title>Gene Family Evolution Reflects Adaptation to Soil Environmental Stressors in the Genome of the Collembolan Orchesella cincta.</title>
        <authorList>
            <person name="Faddeeva-Vakhrusheva A."/>
            <person name="Derks M.F."/>
            <person name="Anvar S.Y."/>
            <person name="Agamennone V."/>
            <person name="Suring W."/>
            <person name="Smit S."/>
            <person name="van Straalen N.M."/>
            <person name="Roelofs D."/>
        </authorList>
    </citation>
    <scope>NUCLEOTIDE SEQUENCE [LARGE SCALE GENOMIC DNA]</scope>
    <source>
        <tissue evidence="3">Mixed pool</tissue>
    </source>
</reference>
<evidence type="ECO:0000256" key="1">
    <source>
        <dbReference type="SAM" id="Phobius"/>
    </source>
</evidence>
<keyword evidence="4" id="KW-1185">Reference proteome</keyword>
<keyword evidence="1" id="KW-1133">Transmembrane helix</keyword>
<organism evidence="3 4">
    <name type="scientific">Orchesella cincta</name>
    <name type="common">Springtail</name>
    <name type="synonym">Podura cincta</name>
    <dbReference type="NCBI Taxonomy" id="48709"/>
    <lineage>
        <taxon>Eukaryota</taxon>
        <taxon>Metazoa</taxon>
        <taxon>Ecdysozoa</taxon>
        <taxon>Arthropoda</taxon>
        <taxon>Hexapoda</taxon>
        <taxon>Collembola</taxon>
        <taxon>Entomobryomorpha</taxon>
        <taxon>Entomobryoidea</taxon>
        <taxon>Orchesellidae</taxon>
        <taxon>Orchesellinae</taxon>
        <taxon>Orchesella</taxon>
    </lineage>
</organism>
<protein>
    <submittedName>
        <fullName evidence="3">Uncharacterized protein</fullName>
    </submittedName>
</protein>
<dbReference type="AlphaFoldDB" id="A0A1D2MCV9"/>
<sequence length="193" mass="21488">LLTILLFGTFLFSSLFQSIGSALDQTGNDWGLIDSKYIQGVYVTGALMILYVLLDVTLLTTTLISNKLFCWSCFAVSVVLSLAFIGVALFLLYFGAAISMSLWFFSFKVFIIVRFHKYIVSNGKNKNKGSTTAYLSTPDGGSQSVYLMHPQCSGDIDSNSLKHDENDYIHTLEKPNTDLQPSYHAVFIECEEN</sequence>
<accession>A0A1D2MCV9</accession>
<comment type="caution">
    <text evidence="3">The sequence shown here is derived from an EMBL/GenBank/DDBJ whole genome shotgun (WGS) entry which is preliminary data.</text>
</comment>
<feature type="transmembrane region" description="Helical" evidence="1">
    <location>
        <begin position="100"/>
        <end position="120"/>
    </location>
</feature>
<dbReference type="EMBL" id="LJIJ01001810">
    <property type="protein sequence ID" value="ODM90741.1"/>
    <property type="molecule type" value="Genomic_DNA"/>
</dbReference>
<evidence type="ECO:0000313" key="3">
    <source>
        <dbReference type="EMBL" id="ODM90741.1"/>
    </source>
</evidence>
<feature type="non-terminal residue" evidence="3">
    <location>
        <position position="1"/>
    </location>
</feature>
<keyword evidence="2" id="KW-0732">Signal</keyword>
<feature type="chain" id="PRO_5008903819" evidence="2">
    <location>
        <begin position="22"/>
        <end position="193"/>
    </location>
</feature>
<evidence type="ECO:0000256" key="2">
    <source>
        <dbReference type="SAM" id="SignalP"/>
    </source>
</evidence>